<feature type="transmembrane region" description="Helical" evidence="1">
    <location>
        <begin position="154"/>
        <end position="178"/>
    </location>
</feature>
<dbReference type="RefSeq" id="WP_127725377.1">
    <property type="nucleotide sequence ID" value="NZ_RLIH01000024.1"/>
</dbReference>
<reference evidence="2 3" key="1">
    <citation type="submission" date="2018-11" db="EMBL/GenBank/DDBJ databases">
        <title>Genome sequencing and assembly of Anaerosphaera sp. nov., GS7-6-2.</title>
        <authorList>
            <person name="Rettenmaier R."/>
            <person name="Liebl W."/>
            <person name="Zverlov V."/>
        </authorList>
    </citation>
    <scope>NUCLEOTIDE SEQUENCE [LARGE SCALE GENOMIC DNA]</scope>
    <source>
        <strain evidence="2 3">GS7-6-2</strain>
    </source>
</reference>
<feature type="transmembrane region" description="Helical" evidence="1">
    <location>
        <begin position="64"/>
        <end position="81"/>
    </location>
</feature>
<proteinExistence type="predicted"/>
<evidence type="ECO:0000313" key="3">
    <source>
        <dbReference type="Proteomes" id="UP000288812"/>
    </source>
</evidence>
<evidence type="ECO:0000313" key="2">
    <source>
        <dbReference type="EMBL" id="RVU53856.1"/>
    </source>
</evidence>
<dbReference type="Proteomes" id="UP000288812">
    <property type="component" value="Unassembled WGS sequence"/>
</dbReference>
<dbReference type="InterPro" id="IPR021450">
    <property type="entry name" value="DUF3100"/>
</dbReference>
<dbReference type="EMBL" id="RLIH01000024">
    <property type="protein sequence ID" value="RVU53856.1"/>
    <property type="molecule type" value="Genomic_DNA"/>
</dbReference>
<dbReference type="AlphaFoldDB" id="A0A437S4H5"/>
<keyword evidence="1" id="KW-0812">Transmembrane</keyword>
<keyword evidence="3" id="KW-1185">Reference proteome</keyword>
<organism evidence="2 3">
    <name type="scientific">Anaerosphaera multitolerans</name>
    <dbReference type="NCBI Taxonomy" id="2487351"/>
    <lineage>
        <taxon>Bacteria</taxon>
        <taxon>Bacillati</taxon>
        <taxon>Bacillota</taxon>
        <taxon>Tissierellia</taxon>
        <taxon>Tissierellales</taxon>
        <taxon>Peptoniphilaceae</taxon>
        <taxon>Anaerosphaera</taxon>
    </lineage>
</organism>
<feature type="transmembrane region" description="Helical" evidence="1">
    <location>
        <begin position="184"/>
        <end position="209"/>
    </location>
</feature>
<evidence type="ECO:0000256" key="1">
    <source>
        <dbReference type="SAM" id="Phobius"/>
    </source>
</evidence>
<keyword evidence="1" id="KW-0472">Membrane</keyword>
<dbReference type="Pfam" id="PF11299">
    <property type="entry name" value="DUF3100"/>
    <property type="match status" value="1"/>
</dbReference>
<feature type="transmembrane region" description="Helical" evidence="1">
    <location>
        <begin position="101"/>
        <end position="119"/>
    </location>
</feature>
<dbReference type="OrthoDB" id="5451070at2"/>
<feature type="transmembrane region" description="Helical" evidence="1">
    <location>
        <begin position="32"/>
        <end position="52"/>
    </location>
</feature>
<accession>A0A437S4H5</accession>
<comment type="caution">
    <text evidence="2">The sequence shown here is derived from an EMBL/GenBank/DDBJ whole genome shotgun (WGS) entry which is preliminary data.</text>
</comment>
<sequence>MKNFKLHFLVLILVVISEFINTITIPIGAGSIVLLPMLFAMIFGVLITPKFLKIANEKDMDDAGSLIGLTLMLLMAKYGTNIGPTLPLIVKSSPALILQEFGNIGTVLLGVPIGVMIGLKREVIGGAHSISREPNVALIGEKFGLDSPEGQGVLGVYIVGTVFGTPFIGVLASFLAAYTPLHPYALAMASGVGSASMMTAGVGTLTAAYPQMEEMITAFGASSNMLSGLDGVYMSIWIALPLAEWMYRKCYRIKYGELPPPVVYSDNLSNEGDEQ</sequence>
<name>A0A437S4H5_9FIRM</name>
<protein>
    <submittedName>
        <fullName evidence="2">DUF3100 domain-containing protein</fullName>
    </submittedName>
</protein>
<keyword evidence="1" id="KW-1133">Transmembrane helix</keyword>
<gene>
    <name evidence="2" type="ORF">EF514_10365</name>
</gene>